<dbReference type="GeneID" id="93734974"/>
<dbReference type="EMBL" id="CP050855">
    <property type="protein sequence ID" value="QLH61688.1"/>
    <property type="molecule type" value="Genomic_DNA"/>
</dbReference>
<evidence type="ECO:0000313" key="2">
    <source>
        <dbReference type="Proteomes" id="UP000042738"/>
    </source>
</evidence>
<dbReference type="AlphaFoldDB" id="A0A068Z6T9"/>
<reference evidence="1 2" key="1">
    <citation type="journal article" date="2014" name="Genome Announc.">
        <title>Whole-Genome Sequence of Serratia symbiotica Strain CWBI-2.3T, a Free-Living Symbiont of the Black Bean Aphid Aphis fabae.</title>
        <authorList>
            <person name="Foray V."/>
            <person name="Grigorescu A.S."/>
            <person name="Sabri A."/>
            <person name="Haubruge E."/>
            <person name="Lognay G."/>
            <person name="Francis F."/>
            <person name="Fauconnier M.L."/>
            <person name="Hance T."/>
            <person name="Thonart P."/>
        </authorList>
    </citation>
    <scope>NUCLEOTIDE SEQUENCE [LARGE SCALE GENOMIC DNA]</scope>
    <source>
        <strain evidence="1">CWBI-2.3</strain>
    </source>
</reference>
<organism evidence="1 2">
    <name type="scientific">Serratia symbiotica</name>
    <dbReference type="NCBI Taxonomy" id="138074"/>
    <lineage>
        <taxon>Bacteria</taxon>
        <taxon>Pseudomonadati</taxon>
        <taxon>Pseudomonadota</taxon>
        <taxon>Gammaproteobacteria</taxon>
        <taxon>Enterobacterales</taxon>
        <taxon>Yersiniaceae</taxon>
        <taxon>Serratia</taxon>
    </lineage>
</organism>
<sequence>MASLIEFLETVGLENVTVQRLHQCMDGISMNKNGEAKVTFFTREISPADVIGKISRTAFIVWMDAEKFDAALKKTKGK</sequence>
<dbReference type="Proteomes" id="UP000042738">
    <property type="component" value="Chromosome"/>
</dbReference>
<accession>A0A068Z6T9</accession>
<proteinExistence type="predicted"/>
<dbReference type="RefSeq" id="WP_040264565.1">
    <property type="nucleotide sequence ID" value="NZ_CP050855.1"/>
</dbReference>
<dbReference type="STRING" id="138074.SYMBAF_160343"/>
<gene>
    <name evidence="1" type="ORF">SYMBAF_00325</name>
</gene>
<protein>
    <submittedName>
        <fullName evidence="1">Uncharacterized protein</fullName>
    </submittedName>
</protein>
<evidence type="ECO:0000313" key="1">
    <source>
        <dbReference type="EMBL" id="QLH61688.1"/>
    </source>
</evidence>
<name>A0A068Z6T9_9GAMM</name>